<accession>A0A090YT08</accession>
<reference evidence="1 2" key="1">
    <citation type="submission" date="2014-04" db="EMBL/GenBank/DDBJ databases">
        <authorList>
            <person name="Bishop-Lilly K.A."/>
            <person name="Broomall S.M."/>
            <person name="Chain P.S."/>
            <person name="Chertkov O."/>
            <person name="Coyne S.R."/>
            <person name="Daligault H.E."/>
            <person name="Davenport K.W."/>
            <person name="Erkkila T."/>
            <person name="Frey K.G."/>
            <person name="Gibbons H.S."/>
            <person name="Gu W."/>
            <person name="Jaissle J."/>
            <person name="Johnson S.L."/>
            <person name="Koroleva G.I."/>
            <person name="Ladner J.T."/>
            <person name="Lo C.-C."/>
            <person name="Minogue T.D."/>
            <person name="Munk C."/>
            <person name="Palacios G.F."/>
            <person name="Redden C.L."/>
            <person name="Rosenzweig C.N."/>
            <person name="Scholz M.B."/>
            <person name="Teshima H."/>
            <person name="Xu Y."/>
        </authorList>
    </citation>
    <scope>NUCLEOTIDE SEQUENCE [LARGE SCALE GENOMIC DNA]</scope>
    <source>
        <strain evidence="1 2">BHP</strain>
    </source>
</reference>
<comment type="caution">
    <text evidence="1">The sequence shown here is derived from an EMBL/GenBank/DDBJ whole genome shotgun (WGS) entry which is preliminary data.</text>
</comment>
<protein>
    <submittedName>
        <fullName evidence="1">Uncharacterized protein</fullName>
    </submittedName>
</protein>
<dbReference type="AlphaFoldDB" id="A0A090YT08"/>
<evidence type="ECO:0000313" key="1">
    <source>
        <dbReference type="EMBL" id="KFM95240.1"/>
    </source>
</evidence>
<dbReference type="EMBL" id="JMQC01000011">
    <property type="protein sequence ID" value="KFM95240.1"/>
    <property type="molecule type" value="Genomic_DNA"/>
</dbReference>
<proteinExistence type="predicted"/>
<evidence type="ECO:0000313" key="2">
    <source>
        <dbReference type="Proteomes" id="UP000029389"/>
    </source>
</evidence>
<dbReference type="PATRIC" id="fig|1405.8.peg.5878"/>
<dbReference type="Proteomes" id="UP000029389">
    <property type="component" value="Unassembled WGS sequence"/>
</dbReference>
<name>A0A090YT08_9BACI</name>
<sequence>MLKELAVAGIYTEKQISNLSFSDRRIPPQKCEGVKHQF</sequence>
<organism evidence="1 2">
    <name type="scientific">Bacillus clarus</name>
    <dbReference type="NCBI Taxonomy" id="2338372"/>
    <lineage>
        <taxon>Bacteria</taxon>
        <taxon>Bacillati</taxon>
        <taxon>Bacillota</taxon>
        <taxon>Bacilli</taxon>
        <taxon>Bacillales</taxon>
        <taxon>Bacillaceae</taxon>
        <taxon>Bacillus</taxon>
        <taxon>Bacillus cereus group</taxon>
    </lineage>
</organism>
<gene>
    <name evidence="1" type="ORF">DJ93_5684</name>
</gene>